<proteinExistence type="predicted"/>
<dbReference type="Proteomes" id="UP000234681">
    <property type="component" value="Chromosome 12"/>
</dbReference>
<evidence type="ECO:0000313" key="1">
    <source>
        <dbReference type="EMBL" id="EDM13722.1"/>
    </source>
</evidence>
<organism evidence="1 2">
    <name type="scientific">Rattus norvegicus</name>
    <name type="common">Rat</name>
    <dbReference type="NCBI Taxonomy" id="10116"/>
    <lineage>
        <taxon>Eukaryota</taxon>
        <taxon>Metazoa</taxon>
        <taxon>Chordata</taxon>
        <taxon>Craniata</taxon>
        <taxon>Vertebrata</taxon>
        <taxon>Euteleostomi</taxon>
        <taxon>Mammalia</taxon>
        <taxon>Eutheria</taxon>
        <taxon>Euarchontoglires</taxon>
        <taxon>Glires</taxon>
        <taxon>Rodentia</taxon>
        <taxon>Myomorpha</taxon>
        <taxon>Muroidea</taxon>
        <taxon>Muridae</taxon>
        <taxon>Murinae</taxon>
        <taxon>Rattus</taxon>
    </lineage>
</organism>
<sequence>MSVSLVVIRLELAGHSPVPADFGFSAAAGEMSNEEIKKKTLASAAACLEGKSPGEKAAIIHQHLGRRADQHCHGLSPQPTLFRCRWEAAV</sequence>
<protein>
    <submittedName>
        <fullName evidence="1">RCG21794, isoform CRA_c</fullName>
    </submittedName>
</protein>
<gene>
    <name evidence="1" type="ORF">rCG_21794</name>
</gene>
<name>A6J1D3_RAT</name>
<reference evidence="1 2" key="1">
    <citation type="submission" date="2005-07" db="EMBL/GenBank/DDBJ databases">
        <authorList>
            <person name="Mural R.J."/>
            <person name="Li P.W."/>
            <person name="Adams M.D."/>
            <person name="Amanatides P.G."/>
            <person name="Baden-Tillson H."/>
            <person name="Barnstead M."/>
            <person name="Chin S.H."/>
            <person name="Dew I."/>
            <person name="Evans C.A."/>
            <person name="Ferriera S."/>
            <person name="Flanigan M."/>
            <person name="Fosler C."/>
            <person name="Glodek A."/>
            <person name="Gu Z."/>
            <person name="Holt R.A."/>
            <person name="Jennings D."/>
            <person name="Kraft C.L."/>
            <person name="Lu F."/>
            <person name="Nguyen T."/>
            <person name="Nusskern D.R."/>
            <person name="Pfannkoch C.M."/>
            <person name="Sitter C."/>
            <person name="Sutton G.G."/>
            <person name="Venter J.C."/>
            <person name="Wang Z."/>
            <person name="Woodage T."/>
            <person name="Zheng X.H."/>
            <person name="Zhong F."/>
        </authorList>
    </citation>
    <scope>NUCLEOTIDE SEQUENCE [LARGE SCALE GENOMIC DNA]</scope>
    <source>
        <strain>BN</strain>
        <strain evidence="2">Sprague-Dawley</strain>
    </source>
</reference>
<accession>A6J1D3</accession>
<dbReference type="AlphaFoldDB" id="A6J1D3"/>
<evidence type="ECO:0000313" key="2">
    <source>
        <dbReference type="Proteomes" id="UP000234681"/>
    </source>
</evidence>
<dbReference type="EMBL" id="CH473973">
    <property type="protein sequence ID" value="EDM13722.1"/>
    <property type="molecule type" value="Genomic_DNA"/>
</dbReference>